<reference evidence="1" key="2">
    <citation type="submission" date="2020-09" db="EMBL/GenBank/DDBJ databases">
        <authorList>
            <person name="Sun Q."/>
            <person name="Kim S."/>
        </authorList>
    </citation>
    <scope>NUCLEOTIDE SEQUENCE</scope>
    <source>
        <strain evidence="1">KCTC 12988</strain>
    </source>
</reference>
<evidence type="ECO:0008006" key="3">
    <source>
        <dbReference type="Google" id="ProtNLM"/>
    </source>
</evidence>
<reference evidence="1" key="1">
    <citation type="journal article" date="2014" name="Int. J. Syst. Evol. Microbiol.">
        <title>Complete genome sequence of Corynebacterium casei LMG S-19264T (=DSM 44701T), isolated from a smear-ripened cheese.</title>
        <authorList>
            <consortium name="US DOE Joint Genome Institute (JGI-PGF)"/>
            <person name="Walter F."/>
            <person name="Albersmeier A."/>
            <person name="Kalinowski J."/>
            <person name="Ruckert C."/>
        </authorList>
    </citation>
    <scope>NUCLEOTIDE SEQUENCE</scope>
    <source>
        <strain evidence="1">KCTC 12988</strain>
    </source>
</reference>
<protein>
    <recommendedName>
        <fullName evidence="3">Peptidase C39 domain-containing protein</fullName>
    </recommendedName>
</protein>
<accession>A0A918TBB7</accession>
<evidence type="ECO:0000313" key="2">
    <source>
        <dbReference type="Proteomes" id="UP000644507"/>
    </source>
</evidence>
<name>A0A918TBB7_9BACT</name>
<proteinExistence type="predicted"/>
<sequence>MNLEEFKIRSEKKALRKMRRITQRSGTSCAVACLAMLSRLTFEDVLKAGKALWGSNCWDKGHWMGIEEFREFLDALGWELGGKVAAKDWKSVPAQALVAIQFKEEKGAWRWVVTDEDEEGLFVLDPSPAVSSEKRRDFNRMPLAWYHRVTSKRVQKKLPEWEIELFEEYAETISWVRSLEPGMAYTAEVDLHWERYLEFWEKRLLKEAESQVRKPEQARRLVKRGWVEADFGGGRFKAVESRKGKEGKELFPVVLQNRGRGWHPPASLTWTLHSHPRVQELKRELEPLSPKEEFWKEIVWAKSLKELPEAEGGGEQAALFAQAAEGIDSMMKTAMGESENSWLTQAKESESFWNLLQSVVRYGRRQVLFEFFGNGDLEEKVRSALINPPGKKPHPWTLLIAKSLERLEKANAKTTPASVFKYLGGIRDPKSDANPCCFSNPEASKLKEITWLEFRNFVKTAKVKRKNGN</sequence>
<gene>
    <name evidence="1" type="ORF">GCM10007100_02290</name>
</gene>
<dbReference type="EMBL" id="BMXI01000001">
    <property type="protein sequence ID" value="GHC41171.1"/>
    <property type="molecule type" value="Genomic_DNA"/>
</dbReference>
<dbReference type="Proteomes" id="UP000644507">
    <property type="component" value="Unassembled WGS sequence"/>
</dbReference>
<comment type="caution">
    <text evidence="1">The sequence shown here is derived from an EMBL/GenBank/DDBJ whole genome shotgun (WGS) entry which is preliminary data.</text>
</comment>
<organism evidence="1 2">
    <name type="scientific">Roseibacillus persicicus</name>
    <dbReference type="NCBI Taxonomy" id="454148"/>
    <lineage>
        <taxon>Bacteria</taxon>
        <taxon>Pseudomonadati</taxon>
        <taxon>Verrucomicrobiota</taxon>
        <taxon>Verrucomicrobiia</taxon>
        <taxon>Verrucomicrobiales</taxon>
        <taxon>Verrucomicrobiaceae</taxon>
        <taxon>Roseibacillus</taxon>
    </lineage>
</organism>
<keyword evidence="2" id="KW-1185">Reference proteome</keyword>
<dbReference type="AlphaFoldDB" id="A0A918TBB7"/>
<evidence type="ECO:0000313" key="1">
    <source>
        <dbReference type="EMBL" id="GHC41171.1"/>
    </source>
</evidence>